<evidence type="ECO:0000259" key="1">
    <source>
        <dbReference type="Pfam" id="PF13518"/>
    </source>
</evidence>
<dbReference type="SUPFAM" id="SSF46689">
    <property type="entry name" value="Homeodomain-like"/>
    <property type="match status" value="1"/>
</dbReference>
<dbReference type="InterPro" id="IPR009057">
    <property type="entry name" value="Homeodomain-like_sf"/>
</dbReference>
<dbReference type="EMBL" id="AUZX01012483">
    <property type="protein sequence ID" value="EQD39177.1"/>
    <property type="molecule type" value="Genomic_DNA"/>
</dbReference>
<organism evidence="3">
    <name type="scientific">mine drainage metagenome</name>
    <dbReference type="NCBI Taxonomy" id="410659"/>
    <lineage>
        <taxon>unclassified sequences</taxon>
        <taxon>metagenomes</taxon>
        <taxon>ecological metagenomes</taxon>
    </lineage>
</organism>
<gene>
    <name evidence="2" type="ORF">B1A_16979</name>
    <name evidence="3" type="ORF">B2A_02807</name>
</gene>
<feature type="domain" description="Insertion element IS150 protein InsJ-like helix-turn-helix" evidence="1">
    <location>
        <begin position="44"/>
        <end position="95"/>
    </location>
</feature>
<dbReference type="Pfam" id="PF13518">
    <property type="entry name" value="HTH_28"/>
    <property type="match status" value="1"/>
</dbReference>
<dbReference type="InterPro" id="IPR055247">
    <property type="entry name" value="InsJ-like_HTH"/>
</dbReference>
<proteinExistence type="predicted"/>
<evidence type="ECO:0000313" key="3">
    <source>
        <dbReference type="EMBL" id="EQD62460.1"/>
    </source>
</evidence>
<dbReference type="AlphaFoldDB" id="T1C899"/>
<reference evidence="3" key="1">
    <citation type="submission" date="2013-08" db="EMBL/GenBank/DDBJ databases">
        <authorList>
            <person name="Mendez C."/>
            <person name="Richter M."/>
            <person name="Ferrer M."/>
            <person name="Sanchez J."/>
        </authorList>
    </citation>
    <scope>NUCLEOTIDE SEQUENCE</scope>
</reference>
<reference evidence="3" key="2">
    <citation type="journal article" date="2014" name="ISME J.">
        <title>Microbial stratification in low pH oxic and suboxic macroscopic growths along an acid mine drainage.</title>
        <authorList>
            <person name="Mendez-Garcia C."/>
            <person name="Mesa V."/>
            <person name="Sprenger R.R."/>
            <person name="Richter M."/>
            <person name="Diez M.S."/>
            <person name="Solano J."/>
            <person name="Bargiela R."/>
            <person name="Golyshina O.V."/>
            <person name="Manteca A."/>
            <person name="Ramos J.L."/>
            <person name="Gallego J.R."/>
            <person name="Llorente I."/>
            <person name="Martins Dos Santos V.A."/>
            <person name="Jensen O.N."/>
            <person name="Pelaez A.I."/>
            <person name="Sanchez J."/>
            <person name="Ferrer M."/>
        </authorList>
    </citation>
    <scope>NUCLEOTIDE SEQUENCE</scope>
</reference>
<protein>
    <recommendedName>
        <fullName evidence="1">Insertion element IS150 protein InsJ-like helix-turn-helix domain-containing protein</fullName>
    </recommendedName>
</protein>
<accession>T1C899</accession>
<dbReference type="EMBL" id="AUZZ01001907">
    <property type="protein sequence ID" value="EQD62460.1"/>
    <property type="molecule type" value="Genomic_DNA"/>
</dbReference>
<name>T1C899_9ZZZZ</name>
<evidence type="ECO:0000313" key="2">
    <source>
        <dbReference type="EMBL" id="EQD39177.1"/>
    </source>
</evidence>
<sequence>MTRRNTKAERLKALRSLNRHPERVRAAWFQTGNFFDPEDLVQVKYEMLRHVKHEGASKAAAATLFGMSRPAFYQAEAALDREGLAGLLPQRRGPKGAHKLTAEVMRFIERRQTEDPQIYARALAREIKTALELSVHPRSIERALARKKKRRSFPPR</sequence>
<comment type="caution">
    <text evidence="3">The sequence shown here is derived from an EMBL/GenBank/DDBJ whole genome shotgun (WGS) entry which is preliminary data.</text>
</comment>